<dbReference type="Proteomes" id="UP000554482">
    <property type="component" value="Unassembled WGS sequence"/>
</dbReference>
<accession>A0A7J6V1J6</accession>
<protein>
    <submittedName>
        <fullName evidence="1">Uncharacterized protein</fullName>
    </submittedName>
</protein>
<gene>
    <name evidence="1" type="ORF">FRX31_031751</name>
</gene>
<reference evidence="1 2" key="1">
    <citation type="submission" date="2020-06" db="EMBL/GenBank/DDBJ databases">
        <title>Transcriptomic and genomic resources for Thalictrum thalictroides and T. hernandezii: Facilitating candidate gene discovery in an emerging model plant lineage.</title>
        <authorList>
            <person name="Arias T."/>
            <person name="Riano-Pachon D.M."/>
            <person name="Di Stilio V.S."/>
        </authorList>
    </citation>
    <scope>NUCLEOTIDE SEQUENCE [LARGE SCALE GENOMIC DNA]</scope>
    <source>
        <strain evidence="2">cv. WT478/WT964</strain>
        <tissue evidence="1">Leaves</tissue>
    </source>
</reference>
<evidence type="ECO:0000313" key="2">
    <source>
        <dbReference type="Proteomes" id="UP000554482"/>
    </source>
</evidence>
<organism evidence="1 2">
    <name type="scientific">Thalictrum thalictroides</name>
    <name type="common">Rue-anemone</name>
    <name type="synonym">Anemone thalictroides</name>
    <dbReference type="NCBI Taxonomy" id="46969"/>
    <lineage>
        <taxon>Eukaryota</taxon>
        <taxon>Viridiplantae</taxon>
        <taxon>Streptophyta</taxon>
        <taxon>Embryophyta</taxon>
        <taxon>Tracheophyta</taxon>
        <taxon>Spermatophyta</taxon>
        <taxon>Magnoliopsida</taxon>
        <taxon>Ranunculales</taxon>
        <taxon>Ranunculaceae</taxon>
        <taxon>Thalictroideae</taxon>
        <taxon>Thalictrum</taxon>
    </lineage>
</organism>
<comment type="caution">
    <text evidence="1">The sequence shown here is derived from an EMBL/GenBank/DDBJ whole genome shotgun (WGS) entry which is preliminary data.</text>
</comment>
<dbReference type="AlphaFoldDB" id="A0A7J6V1J6"/>
<proteinExistence type="predicted"/>
<name>A0A7J6V1J6_THATH</name>
<keyword evidence="2" id="KW-1185">Reference proteome</keyword>
<sequence>MEQSASIMGEQTDLTTILPIGMVMKATHFLYRRHLQRITNLNPKMKPMTLQKFQLFIWTFTMKSYHMMTGGIHIWNISKTVHFLVTLSKQRSLVD</sequence>
<evidence type="ECO:0000313" key="1">
    <source>
        <dbReference type="EMBL" id="KAF5178661.1"/>
    </source>
</evidence>
<dbReference type="EMBL" id="JABWDY010039806">
    <property type="protein sequence ID" value="KAF5178661.1"/>
    <property type="molecule type" value="Genomic_DNA"/>
</dbReference>